<keyword evidence="2" id="KW-1133">Transmembrane helix</keyword>
<reference evidence="4 5" key="1">
    <citation type="submission" date="2025-04" db="UniProtKB">
        <authorList>
            <consortium name="RefSeq"/>
        </authorList>
    </citation>
    <scope>IDENTIFICATION</scope>
    <source>
        <tissue evidence="4 5">Gonads</tissue>
    </source>
</reference>
<evidence type="ECO:0000313" key="5">
    <source>
        <dbReference type="RefSeq" id="XP_013390525.1"/>
    </source>
</evidence>
<dbReference type="GeneID" id="106150489"/>
<evidence type="ECO:0000256" key="1">
    <source>
        <dbReference type="SAM" id="MobiDB-lite"/>
    </source>
</evidence>
<accession>A0A1S3GYG3</accession>
<evidence type="ECO:0000256" key="2">
    <source>
        <dbReference type="SAM" id="Phobius"/>
    </source>
</evidence>
<evidence type="ECO:0000313" key="3">
    <source>
        <dbReference type="Proteomes" id="UP000085678"/>
    </source>
</evidence>
<sequence length="108" mass="12632">MADDDDTDGRPAVEEIQPMAEDKPNYSTQNYSFDRWVLVHFFTIFSFSFLLGIIIIHSSLLWHRYQSVSNSQDNNEFVSSLLDEYYGKEYGKHTQTFELKVNTSVFMS</sequence>
<name>A0A1S3GYG3_LINAN</name>
<gene>
    <name evidence="4" type="primary">LOC106150489</name>
    <name evidence="5" type="synonym">LOC106158942</name>
</gene>
<dbReference type="Proteomes" id="UP000085678">
    <property type="component" value="Unplaced"/>
</dbReference>
<dbReference type="AlphaFoldDB" id="A0A1S3GYG3"/>
<protein>
    <submittedName>
        <fullName evidence="4">Uncharacterized protein LOC106150489</fullName>
    </submittedName>
    <submittedName>
        <fullName evidence="5">Uncharacterized protein LOC106158942</fullName>
    </submittedName>
</protein>
<organism evidence="3 4">
    <name type="scientific">Lingula anatina</name>
    <name type="common">Brachiopod</name>
    <name type="synonym">Lingula unguis</name>
    <dbReference type="NCBI Taxonomy" id="7574"/>
    <lineage>
        <taxon>Eukaryota</taxon>
        <taxon>Metazoa</taxon>
        <taxon>Spiralia</taxon>
        <taxon>Lophotrochozoa</taxon>
        <taxon>Brachiopoda</taxon>
        <taxon>Linguliformea</taxon>
        <taxon>Lingulata</taxon>
        <taxon>Lingulida</taxon>
        <taxon>Linguloidea</taxon>
        <taxon>Lingulidae</taxon>
        <taxon>Lingula</taxon>
    </lineage>
</organism>
<keyword evidence="3" id="KW-1185">Reference proteome</keyword>
<feature type="transmembrane region" description="Helical" evidence="2">
    <location>
        <begin position="36"/>
        <end position="56"/>
    </location>
</feature>
<feature type="region of interest" description="Disordered" evidence="1">
    <location>
        <begin position="1"/>
        <end position="25"/>
    </location>
</feature>
<dbReference type="GeneID" id="106158942"/>
<keyword evidence="2" id="KW-0472">Membrane</keyword>
<evidence type="ECO:0000313" key="4">
    <source>
        <dbReference type="RefSeq" id="XP_013378798.1"/>
    </source>
</evidence>
<keyword evidence="2" id="KW-0812">Transmembrane</keyword>
<dbReference type="RefSeq" id="XP_013390525.1">
    <property type="nucleotide sequence ID" value="XM_013535071.1"/>
</dbReference>
<dbReference type="RefSeq" id="XP_013378798.1">
    <property type="nucleotide sequence ID" value="XM_013523344.1"/>
</dbReference>
<proteinExistence type="predicted"/>
<dbReference type="KEGG" id="lak:106150489"/>
<dbReference type="KEGG" id="lak:106158942"/>